<dbReference type="RefSeq" id="WP_078984738.1">
    <property type="nucleotide sequence ID" value="NZ_JBHHNZ010000008.1"/>
</dbReference>
<dbReference type="AlphaFoldDB" id="A0A9W7QGQ0"/>
<evidence type="ECO:0000313" key="1">
    <source>
        <dbReference type="EMBL" id="KAB2393426.1"/>
    </source>
</evidence>
<evidence type="ECO:0000313" key="2">
    <source>
        <dbReference type="Proteomes" id="UP000475765"/>
    </source>
</evidence>
<protein>
    <submittedName>
        <fullName evidence="1">Uncharacterized protein</fullName>
    </submittedName>
</protein>
<dbReference type="Proteomes" id="UP000475765">
    <property type="component" value="Unassembled WGS sequence"/>
</dbReference>
<sequence>MRTIFRNRETKKHINFTLKEIEQYIGEFKELLKSDHYMISQNEKREENIGFIEDYKIDKSKEKEILLNIEARDFCYAVDNKNPKFAHEKLYIFCPQYELDYWGEKELVEIYIKTNLIKYKNENKYIIIISFHKRNKPVTYLFR</sequence>
<accession>A0A9W7QGQ0</accession>
<proteinExistence type="predicted"/>
<gene>
    <name evidence="1" type="ORF">F8172_16640</name>
</gene>
<name>A0A9W7QGQ0_BACCE</name>
<dbReference type="EMBL" id="WBPP01000022">
    <property type="protein sequence ID" value="KAB2393426.1"/>
    <property type="molecule type" value="Genomic_DNA"/>
</dbReference>
<organism evidence="1 2">
    <name type="scientific">Bacillus cereus</name>
    <dbReference type="NCBI Taxonomy" id="1396"/>
    <lineage>
        <taxon>Bacteria</taxon>
        <taxon>Bacillati</taxon>
        <taxon>Bacillota</taxon>
        <taxon>Bacilli</taxon>
        <taxon>Bacillales</taxon>
        <taxon>Bacillaceae</taxon>
        <taxon>Bacillus</taxon>
        <taxon>Bacillus cereus group</taxon>
    </lineage>
</organism>
<comment type="caution">
    <text evidence="1">The sequence shown here is derived from an EMBL/GenBank/DDBJ whole genome shotgun (WGS) entry which is preliminary data.</text>
</comment>
<reference evidence="1 2" key="1">
    <citation type="submission" date="2019-10" db="EMBL/GenBank/DDBJ databases">
        <title>Bacillus from the desert of Cuatro Cinegas, Coahuila.</title>
        <authorList>
            <person name="Olmedo-Alvarez G."/>
            <person name="Saldana S."/>
            <person name="Barcelo D."/>
        </authorList>
    </citation>
    <scope>NUCLEOTIDE SEQUENCE [LARGE SCALE GENOMIC DNA]</scope>
    <source>
        <strain evidence="1 2">CH417_13T</strain>
    </source>
</reference>